<name>A0AAV4E1D2_9GAST</name>
<dbReference type="AlphaFoldDB" id="A0AAV4E1D2"/>
<accession>A0AAV4E1D2</accession>
<gene>
    <name evidence="2" type="ORF">PoB_007656500</name>
</gene>
<evidence type="ECO:0000313" key="3">
    <source>
        <dbReference type="Proteomes" id="UP000735302"/>
    </source>
</evidence>
<protein>
    <submittedName>
        <fullName evidence="2">Uncharacterized protein</fullName>
    </submittedName>
</protein>
<dbReference type="EMBL" id="BLXT01008574">
    <property type="protein sequence ID" value="GFO50060.1"/>
    <property type="molecule type" value="Genomic_DNA"/>
</dbReference>
<feature type="region of interest" description="Disordered" evidence="1">
    <location>
        <begin position="1"/>
        <end position="28"/>
    </location>
</feature>
<keyword evidence="3" id="KW-1185">Reference proteome</keyword>
<reference evidence="2 3" key="1">
    <citation type="journal article" date="2021" name="Elife">
        <title>Chloroplast acquisition without the gene transfer in kleptoplastic sea slugs, Plakobranchus ocellatus.</title>
        <authorList>
            <person name="Maeda T."/>
            <person name="Takahashi S."/>
            <person name="Yoshida T."/>
            <person name="Shimamura S."/>
            <person name="Takaki Y."/>
            <person name="Nagai Y."/>
            <person name="Toyoda A."/>
            <person name="Suzuki Y."/>
            <person name="Arimoto A."/>
            <person name="Ishii H."/>
            <person name="Satoh N."/>
            <person name="Nishiyama T."/>
            <person name="Hasebe M."/>
            <person name="Maruyama T."/>
            <person name="Minagawa J."/>
            <person name="Obokata J."/>
            <person name="Shigenobu S."/>
        </authorList>
    </citation>
    <scope>NUCLEOTIDE SEQUENCE [LARGE SCALE GENOMIC DNA]</scope>
</reference>
<organism evidence="2 3">
    <name type="scientific">Plakobranchus ocellatus</name>
    <dbReference type="NCBI Taxonomy" id="259542"/>
    <lineage>
        <taxon>Eukaryota</taxon>
        <taxon>Metazoa</taxon>
        <taxon>Spiralia</taxon>
        <taxon>Lophotrochozoa</taxon>
        <taxon>Mollusca</taxon>
        <taxon>Gastropoda</taxon>
        <taxon>Heterobranchia</taxon>
        <taxon>Euthyneura</taxon>
        <taxon>Panpulmonata</taxon>
        <taxon>Sacoglossa</taxon>
        <taxon>Placobranchoidea</taxon>
        <taxon>Plakobranchidae</taxon>
        <taxon>Plakobranchus</taxon>
    </lineage>
</organism>
<sequence length="95" mass="10793">MPHSFNVPIASRKRTGVQRSKKDGISKQYPGDHLCSELSGATLRERCPAHPRACEEEHLRAARYLQGYCFTFGARPLWELVGSKYTDEKKKSDLV</sequence>
<comment type="caution">
    <text evidence="2">The sequence shown here is derived from an EMBL/GenBank/DDBJ whole genome shotgun (WGS) entry which is preliminary data.</text>
</comment>
<proteinExistence type="predicted"/>
<evidence type="ECO:0000256" key="1">
    <source>
        <dbReference type="SAM" id="MobiDB-lite"/>
    </source>
</evidence>
<dbReference type="Proteomes" id="UP000735302">
    <property type="component" value="Unassembled WGS sequence"/>
</dbReference>
<evidence type="ECO:0000313" key="2">
    <source>
        <dbReference type="EMBL" id="GFO50060.1"/>
    </source>
</evidence>